<comment type="similarity">
    <text evidence="2">Belongs to the auxin efflux carrier (TC 2.A.69) family.</text>
</comment>
<dbReference type="PANTHER" id="PTHR36838">
    <property type="entry name" value="AUXIN EFFLUX CARRIER FAMILY PROTEIN"/>
    <property type="match status" value="1"/>
</dbReference>
<evidence type="ECO:0000256" key="7">
    <source>
        <dbReference type="ARBA" id="ARBA00023136"/>
    </source>
</evidence>
<evidence type="ECO:0000256" key="2">
    <source>
        <dbReference type="ARBA" id="ARBA00010145"/>
    </source>
</evidence>
<evidence type="ECO:0000256" key="6">
    <source>
        <dbReference type="ARBA" id="ARBA00022989"/>
    </source>
</evidence>
<keyword evidence="4" id="KW-1003">Cell membrane</keyword>
<feature type="transmembrane region" description="Helical" evidence="8">
    <location>
        <begin position="278"/>
        <end position="302"/>
    </location>
</feature>
<evidence type="ECO:0000313" key="9">
    <source>
        <dbReference type="EMBL" id="MCI0756833.1"/>
    </source>
</evidence>
<feature type="transmembrane region" description="Helical" evidence="8">
    <location>
        <begin position="161"/>
        <end position="180"/>
    </location>
</feature>
<evidence type="ECO:0000256" key="8">
    <source>
        <dbReference type="SAM" id="Phobius"/>
    </source>
</evidence>
<dbReference type="Pfam" id="PF03547">
    <property type="entry name" value="Mem_trans"/>
    <property type="match status" value="1"/>
</dbReference>
<comment type="subcellular location">
    <subcellularLocation>
        <location evidence="1">Cell membrane</location>
        <topology evidence="1">Multi-pass membrane protein</topology>
    </subcellularLocation>
</comment>
<evidence type="ECO:0000256" key="3">
    <source>
        <dbReference type="ARBA" id="ARBA00022448"/>
    </source>
</evidence>
<dbReference type="Gene3D" id="1.20.1530.20">
    <property type="match status" value="1"/>
</dbReference>
<protein>
    <submittedName>
        <fullName evidence="9">AEC family transporter</fullName>
    </submittedName>
</protein>
<gene>
    <name evidence="9" type="ORF">MON41_24670</name>
</gene>
<feature type="transmembrane region" description="Helical" evidence="8">
    <location>
        <begin position="34"/>
        <end position="54"/>
    </location>
</feature>
<keyword evidence="7 8" id="KW-0472">Membrane</keyword>
<feature type="transmembrane region" description="Helical" evidence="8">
    <location>
        <begin position="192"/>
        <end position="209"/>
    </location>
</feature>
<evidence type="ECO:0000313" key="10">
    <source>
        <dbReference type="Proteomes" id="UP001201985"/>
    </source>
</evidence>
<accession>A0ABS9WCW4</accession>
<dbReference type="Proteomes" id="UP001201985">
    <property type="component" value="Unassembled WGS sequence"/>
</dbReference>
<evidence type="ECO:0000256" key="1">
    <source>
        <dbReference type="ARBA" id="ARBA00004651"/>
    </source>
</evidence>
<evidence type="ECO:0000256" key="4">
    <source>
        <dbReference type="ARBA" id="ARBA00022475"/>
    </source>
</evidence>
<feature type="transmembrane region" description="Helical" evidence="8">
    <location>
        <begin position="104"/>
        <end position="125"/>
    </location>
</feature>
<dbReference type="EMBL" id="JALBUU010000125">
    <property type="protein sequence ID" value="MCI0756833.1"/>
    <property type="molecule type" value="Genomic_DNA"/>
</dbReference>
<reference evidence="9 10" key="1">
    <citation type="submission" date="2022-03" db="EMBL/GenBank/DDBJ databases">
        <title>Complete genome analysis of Roseomonas KG 17.1 : a prolific producer of plant growth promoters.</title>
        <authorList>
            <person name="Saadouli I."/>
            <person name="Najjari A."/>
            <person name="Mosbah A."/>
            <person name="Ouzari H.I."/>
        </authorList>
    </citation>
    <scope>NUCLEOTIDE SEQUENCE [LARGE SCALE GENOMIC DNA]</scope>
    <source>
        <strain evidence="9 10">KG17-1</strain>
    </source>
</reference>
<proteinExistence type="inferred from homology"/>
<feature type="transmembrane region" description="Helical" evidence="8">
    <location>
        <begin position="131"/>
        <end position="149"/>
    </location>
</feature>
<dbReference type="InterPro" id="IPR004776">
    <property type="entry name" value="Mem_transp_PIN-like"/>
</dbReference>
<dbReference type="InterPro" id="IPR038770">
    <property type="entry name" value="Na+/solute_symporter_sf"/>
</dbReference>
<dbReference type="RefSeq" id="WP_120007037.1">
    <property type="nucleotide sequence ID" value="NZ_JALBUU010000125.1"/>
</dbReference>
<keyword evidence="3" id="KW-0813">Transport</keyword>
<evidence type="ECO:0000256" key="5">
    <source>
        <dbReference type="ARBA" id="ARBA00022692"/>
    </source>
</evidence>
<feature type="transmembrane region" description="Helical" evidence="8">
    <location>
        <begin position="230"/>
        <end position="258"/>
    </location>
</feature>
<feature type="transmembrane region" description="Helical" evidence="8">
    <location>
        <begin position="60"/>
        <end position="83"/>
    </location>
</feature>
<comment type="caution">
    <text evidence="9">The sequence shown here is derived from an EMBL/GenBank/DDBJ whole genome shotgun (WGS) entry which is preliminary data.</text>
</comment>
<keyword evidence="10" id="KW-1185">Reference proteome</keyword>
<organism evidence="9 10">
    <name type="scientific">Teichococcus vastitatis</name>
    <dbReference type="NCBI Taxonomy" id="2307076"/>
    <lineage>
        <taxon>Bacteria</taxon>
        <taxon>Pseudomonadati</taxon>
        <taxon>Pseudomonadota</taxon>
        <taxon>Alphaproteobacteria</taxon>
        <taxon>Acetobacterales</taxon>
        <taxon>Roseomonadaceae</taxon>
        <taxon>Roseomonas</taxon>
    </lineage>
</organism>
<dbReference type="PANTHER" id="PTHR36838:SF4">
    <property type="entry name" value="AUXIN EFFLUX CARRIER FAMILY PROTEIN"/>
    <property type="match status" value="1"/>
</dbReference>
<sequence length="303" mass="30965">MAAWADAFTAIFGLIGLGWLLRQRMLPDATPWAAMEKLVFTVLLPALLVSSIGATDVRALPLGALAGTIWGTLLLGTALSVGLARMLHHNHATMTSVLQGGIRYNNLIAFAIAGAAQGSAGIALGGIATGLIVPCVQTIITVAFALGGDRRPHPLRVLRQILTNPLILACLAGLALSLLGGPPPGLNGLLRALAQGSLAVGLLCVGAALTPRALAAQPMTQFLTAVLKLLVMPAIATALALATGLAAAPAAVAILFIAQPTAPTAYVQARAMGGDAPLMATMITTQHIAAMATLPFWVWLLAR</sequence>
<name>A0ABS9WCW4_9PROT</name>
<keyword evidence="6 8" id="KW-1133">Transmembrane helix</keyword>
<keyword evidence="5 8" id="KW-0812">Transmembrane</keyword>
<feature type="transmembrane region" description="Helical" evidence="8">
    <location>
        <begin position="6"/>
        <end position="22"/>
    </location>
</feature>